<feature type="region of interest" description="Disordered" evidence="1">
    <location>
        <begin position="42"/>
        <end position="68"/>
    </location>
</feature>
<comment type="caution">
    <text evidence="2">The sequence shown here is derived from an EMBL/GenBank/DDBJ whole genome shotgun (WGS) entry which is preliminary data.</text>
</comment>
<name>A0A5B7CVN9_PORTR</name>
<proteinExistence type="predicted"/>
<dbReference type="EMBL" id="VSRR010000263">
    <property type="protein sequence ID" value="MPC13185.1"/>
    <property type="molecule type" value="Genomic_DNA"/>
</dbReference>
<protein>
    <submittedName>
        <fullName evidence="2">Uncharacterized protein</fullName>
    </submittedName>
</protein>
<organism evidence="2 3">
    <name type="scientific">Portunus trituberculatus</name>
    <name type="common">Swimming crab</name>
    <name type="synonym">Neptunus trituberculatus</name>
    <dbReference type="NCBI Taxonomy" id="210409"/>
    <lineage>
        <taxon>Eukaryota</taxon>
        <taxon>Metazoa</taxon>
        <taxon>Ecdysozoa</taxon>
        <taxon>Arthropoda</taxon>
        <taxon>Crustacea</taxon>
        <taxon>Multicrustacea</taxon>
        <taxon>Malacostraca</taxon>
        <taxon>Eumalacostraca</taxon>
        <taxon>Eucarida</taxon>
        <taxon>Decapoda</taxon>
        <taxon>Pleocyemata</taxon>
        <taxon>Brachyura</taxon>
        <taxon>Eubrachyura</taxon>
        <taxon>Portunoidea</taxon>
        <taxon>Portunidae</taxon>
        <taxon>Portuninae</taxon>
        <taxon>Portunus</taxon>
    </lineage>
</organism>
<evidence type="ECO:0000313" key="2">
    <source>
        <dbReference type="EMBL" id="MPC13185.1"/>
    </source>
</evidence>
<dbReference type="Proteomes" id="UP000324222">
    <property type="component" value="Unassembled WGS sequence"/>
</dbReference>
<reference evidence="2 3" key="1">
    <citation type="submission" date="2019-05" db="EMBL/GenBank/DDBJ databases">
        <title>Another draft genome of Portunus trituberculatus and its Hox gene families provides insights of decapod evolution.</title>
        <authorList>
            <person name="Jeong J.-H."/>
            <person name="Song I."/>
            <person name="Kim S."/>
            <person name="Choi T."/>
            <person name="Kim D."/>
            <person name="Ryu S."/>
            <person name="Kim W."/>
        </authorList>
    </citation>
    <scope>NUCLEOTIDE SEQUENCE [LARGE SCALE GENOMIC DNA]</scope>
    <source>
        <tissue evidence="2">Muscle</tissue>
    </source>
</reference>
<feature type="compositionally biased region" description="Polar residues" evidence="1">
    <location>
        <begin position="44"/>
        <end position="54"/>
    </location>
</feature>
<gene>
    <name evidence="2" type="ORF">E2C01_005906</name>
</gene>
<dbReference type="AlphaFoldDB" id="A0A5B7CVN9"/>
<sequence>MPLLCLPACPPACLPARLSPRSTTGVDCPSELVPEDEVLKSEPPLTTSMTSGQHDVTHRVPGHLTPHGTRALRRRVEAEEWRRFGTDLSFAGHGNLQRRAMITPGEVSRQQGGIGRHWWAGGTGVVSLSVWTAGAGRLRKH</sequence>
<keyword evidence="3" id="KW-1185">Reference proteome</keyword>
<evidence type="ECO:0000256" key="1">
    <source>
        <dbReference type="SAM" id="MobiDB-lite"/>
    </source>
</evidence>
<accession>A0A5B7CVN9</accession>
<evidence type="ECO:0000313" key="3">
    <source>
        <dbReference type="Proteomes" id="UP000324222"/>
    </source>
</evidence>